<comment type="caution">
    <text evidence="2">The sequence shown here is derived from an EMBL/GenBank/DDBJ whole genome shotgun (WGS) entry which is preliminary data.</text>
</comment>
<feature type="compositionally biased region" description="Polar residues" evidence="1">
    <location>
        <begin position="75"/>
        <end position="97"/>
    </location>
</feature>
<evidence type="ECO:0000313" key="3">
    <source>
        <dbReference type="Proteomes" id="UP001358586"/>
    </source>
</evidence>
<dbReference type="EMBL" id="JARKNE010000003">
    <property type="protein sequence ID" value="KAK5840278.1"/>
    <property type="molecule type" value="Genomic_DNA"/>
</dbReference>
<organism evidence="2 3">
    <name type="scientific">Gossypium arboreum</name>
    <name type="common">Tree cotton</name>
    <name type="synonym">Gossypium nanking</name>
    <dbReference type="NCBI Taxonomy" id="29729"/>
    <lineage>
        <taxon>Eukaryota</taxon>
        <taxon>Viridiplantae</taxon>
        <taxon>Streptophyta</taxon>
        <taxon>Embryophyta</taxon>
        <taxon>Tracheophyta</taxon>
        <taxon>Spermatophyta</taxon>
        <taxon>Magnoliopsida</taxon>
        <taxon>eudicotyledons</taxon>
        <taxon>Gunneridae</taxon>
        <taxon>Pentapetalae</taxon>
        <taxon>rosids</taxon>
        <taxon>malvids</taxon>
        <taxon>Malvales</taxon>
        <taxon>Malvaceae</taxon>
        <taxon>Malvoideae</taxon>
        <taxon>Gossypium</taxon>
    </lineage>
</organism>
<proteinExistence type="predicted"/>
<sequence length="122" mass="13167">MVKAKDDNDGRVAEGSRFGVLSGIYKGIEGGVKFVGKGDLVWEKLSIVPQIRYKVIKKGISKNKGKGVAIANRPRVNTNTLKPTNKQASSSGSSNNPFDDGSRMGPRILDRGLDLIYFQSVG</sequence>
<reference evidence="2 3" key="1">
    <citation type="submission" date="2023-03" db="EMBL/GenBank/DDBJ databases">
        <title>WGS of Gossypium arboreum.</title>
        <authorList>
            <person name="Yu D."/>
        </authorList>
    </citation>
    <scope>NUCLEOTIDE SEQUENCE [LARGE SCALE GENOMIC DNA]</scope>
    <source>
        <tissue evidence="2">Leaf</tissue>
    </source>
</reference>
<dbReference type="Proteomes" id="UP001358586">
    <property type="component" value="Chromosome 3"/>
</dbReference>
<protein>
    <submittedName>
        <fullName evidence="2">Uncharacterized protein</fullName>
    </submittedName>
</protein>
<evidence type="ECO:0000313" key="2">
    <source>
        <dbReference type="EMBL" id="KAK5840278.1"/>
    </source>
</evidence>
<feature type="region of interest" description="Disordered" evidence="1">
    <location>
        <begin position="66"/>
        <end position="107"/>
    </location>
</feature>
<accession>A0ABR0QN59</accession>
<name>A0ABR0QN59_GOSAR</name>
<evidence type="ECO:0000256" key="1">
    <source>
        <dbReference type="SAM" id="MobiDB-lite"/>
    </source>
</evidence>
<gene>
    <name evidence="2" type="ORF">PVK06_009169</name>
</gene>
<keyword evidence="3" id="KW-1185">Reference proteome</keyword>